<protein>
    <recommendedName>
        <fullName evidence="3">DUF1931 domain-containing protein</fullName>
    </recommendedName>
</protein>
<reference evidence="1 2" key="1">
    <citation type="journal article" date="2010" name="Proc. Natl. Acad. Sci. U.S.A.">
        <title>Enigmatic, ultrasmall, uncultivated Archaea.</title>
        <authorList>
            <person name="Baker B.J."/>
            <person name="Comolli L.R."/>
            <person name="Dick G.J."/>
            <person name="Hauser L.J."/>
            <person name="Hyatt D."/>
            <person name="Dill B.D."/>
            <person name="Land M.L."/>
            <person name="Verberkmoes N.C."/>
            <person name="Hettich R.L."/>
            <person name="Banfield J.F."/>
        </authorList>
    </citation>
    <scope>NUCLEOTIDE SEQUENCE [LARGE SCALE GENOMIC DNA]</scope>
</reference>
<evidence type="ECO:0000313" key="1">
    <source>
        <dbReference type="EMBL" id="EEZ92880.1"/>
    </source>
</evidence>
<sequence length="59" mass="6624">MADFVRKSSVKEEVKKVGKDMRCPDDTIEGLDKFVKESIAKAVARAKADGRKTLRAHDF</sequence>
<organism evidence="1 2">
    <name type="scientific">Candidatus Parvarchaeum acidiphilum ARMAN-4</name>
    <dbReference type="NCBI Taxonomy" id="662760"/>
    <lineage>
        <taxon>Archaea</taxon>
        <taxon>Candidatus Parvarchaeota</taxon>
        <taxon>Candidatus Parvarchaeum</taxon>
    </lineage>
</organism>
<evidence type="ECO:0008006" key="3">
    <source>
        <dbReference type="Google" id="ProtNLM"/>
    </source>
</evidence>
<dbReference type="AlphaFoldDB" id="D2EFI3"/>
<dbReference type="EMBL" id="GG730046">
    <property type="protein sequence ID" value="EEZ92880.1"/>
    <property type="molecule type" value="Genomic_DNA"/>
</dbReference>
<proteinExistence type="predicted"/>
<evidence type="ECO:0000313" key="2">
    <source>
        <dbReference type="Proteomes" id="UP000009375"/>
    </source>
</evidence>
<accession>D2EFI3</accession>
<name>D2EFI3_PARA4</name>
<gene>
    <name evidence="1" type="ORF">BJBARM4_0501</name>
</gene>
<dbReference type="Proteomes" id="UP000009375">
    <property type="component" value="Unassembled WGS sequence"/>
</dbReference>